<comment type="catalytic activity">
    <reaction evidence="8 10">
        <text>dITP + H2O = dIMP + diphosphate + H(+)</text>
        <dbReference type="Rhea" id="RHEA:28342"/>
        <dbReference type="ChEBI" id="CHEBI:15377"/>
        <dbReference type="ChEBI" id="CHEBI:15378"/>
        <dbReference type="ChEBI" id="CHEBI:33019"/>
        <dbReference type="ChEBI" id="CHEBI:61194"/>
        <dbReference type="ChEBI" id="CHEBI:61382"/>
        <dbReference type="EC" id="3.6.1.66"/>
    </reaction>
</comment>
<keyword evidence="5 10" id="KW-0378">Hydrolase</keyword>
<feature type="binding site" evidence="10">
    <location>
        <position position="176"/>
    </location>
    <ligand>
        <name>substrate</name>
    </ligand>
</feature>
<dbReference type="GO" id="GO:0046872">
    <property type="term" value="F:metal ion binding"/>
    <property type="evidence" value="ECO:0007669"/>
    <property type="project" value="UniProtKB-KW"/>
</dbReference>
<proteinExistence type="inferred from homology"/>
<dbReference type="EC" id="3.6.1.66" evidence="10"/>
<comment type="function">
    <text evidence="10">Pyrophosphatase that catalyzes the hydrolysis of nucleoside triphosphates to their monophosphate derivatives, with a high preference for the non-canonical purine nucleotides XTP (xanthosine triphosphate), dITP (deoxyinosine triphosphate) and ITP. Seems to function as a house-cleaning enzyme that removes non-canonical purine nucleotides from the nucleotide pool, thus preventing their incorporation into DNA/RNA and avoiding chromosomal lesions.</text>
</comment>
<evidence type="ECO:0000256" key="5">
    <source>
        <dbReference type="ARBA" id="ARBA00022801"/>
    </source>
</evidence>
<accession>A0A1D9LK54</accession>
<evidence type="ECO:0000256" key="1">
    <source>
        <dbReference type="ARBA" id="ARBA00008023"/>
    </source>
</evidence>
<evidence type="ECO:0000256" key="6">
    <source>
        <dbReference type="ARBA" id="ARBA00022842"/>
    </source>
</evidence>
<keyword evidence="3 10" id="KW-0479">Metal-binding</keyword>
<evidence type="ECO:0000256" key="3">
    <source>
        <dbReference type="ARBA" id="ARBA00022723"/>
    </source>
</evidence>
<comment type="catalytic activity">
    <reaction evidence="9 10">
        <text>XTP + H2O = XMP + diphosphate + H(+)</text>
        <dbReference type="Rhea" id="RHEA:28610"/>
        <dbReference type="ChEBI" id="CHEBI:15377"/>
        <dbReference type="ChEBI" id="CHEBI:15378"/>
        <dbReference type="ChEBI" id="CHEBI:33019"/>
        <dbReference type="ChEBI" id="CHEBI:57464"/>
        <dbReference type="ChEBI" id="CHEBI:61314"/>
        <dbReference type="EC" id="3.6.1.66"/>
    </reaction>
</comment>
<sequence length="197" mass="21273">MFDQLVLASNNAGKLKEFGALFAELGVTVRAQRDFDVPECPEPHHTFLENALEKARHASRLTGLPALADDSGICVEALGGAPGVYSARFAGEPKSDARNNALLVEKLQSEANRRAWYYCVLVLVRHADDPQPLVADGIWLGEVRDEATGSGGFGYDPYFFLPSHGVTVAELDAVEKNRVSHRGQALAALMAKLKALA</sequence>
<organism evidence="12 13">
    <name type="scientific">Chromobacterium vaccinii</name>
    <dbReference type="NCBI Taxonomy" id="1108595"/>
    <lineage>
        <taxon>Bacteria</taxon>
        <taxon>Pseudomonadati</taxon>
        <taxon>Pseudomonadota</taxon>
        <taxon>Betaproteobacteria</taxon>
        <taxon>Neisseriales</taxon>
        <taxon>Chromobacteriaceae</taxon>
        <taxon>Chromobacterium</taxon>
    </lineage>
</organism>
<feature type="binding site" evidence="10">
    <location>
        <begin position="9"/>
        <end position="14"/>
    </location>
    <ligand>
        <name>substrate</name>
    </ligand>
</feature>
<dbReference type="RefSeq" id="WP_070980767.1">
    <property type="nucleotide sequence ID" value="NZ_CP017707.1"/>
</dbReference>
<feature type="binding site" evidence="10">
    <location>
        <position position="70"/>
    </location>
    <ligand>
        <name>Mg(2+)</name>
        <dbReference type="ChEBI" id="CHEBI:18420"/>
    </ligand>
</feature>
<evidence type="ECO:0000313" key="13">
    <source>
        <dbReference type="Proteomes" id="UP000178776"/>
    </source>
</evidence>
<dbReference type="GO" id="GO:0036220">
    <property type="term" value="F:ITP diphosphatase activity"/>
    <property type="evidence" value="ECO:0007669"/>
    <property type="project" value="UniProtKB-UniRule"/>
</dbReference>
<feature type="binding site" evidence="10">
    <location>
        <begin position="181"/>
        <end position="182"/>
    </location>
    <ligand>
        <name>substrate</name>
    </ligand>
</feature>
<dbReference type="GO" id="GO:0035870">
    <property type="term" value="F:dITP diphosphatase activity"/>
    <property type="evidence" value="ECO:0007669"/>
    <property type="project" value="UniProtKB-UniRule"/>
</dbReference>
<comment type="catalytic activity">
    <reaction evidence="10">
        <text>ITP + H2O = IMP + diphosphate + H(+)</text>
        <dbReference type="Rhea" id="RHEA:29399"/>
        <dbReference type="ChEBI" id="CHEBI:15377"/>
        <dbReference type="ChEBI" id="CHEBI:15378"/>
        <dbReference type="ChEBI" id="CHEBI:33019"/>
        <dbReference type="ChEBI" id="CHEBI:58053"/>
        <dbReference type="ChEBI" id="CHEBI:61402"/>
        <dbReference type="EC" id="3.6.1.66"/>
    </reaction>
</comment>
<dbReference type="PANTHER" id="PTHR11067:SF9">
    <property type="entry name" value="INOSINE TRIPHOSPHATE PYROPHOSPHATASE"/>
    <property type="match status" value="1"/>
</dbReference>
<dbReference type="EMBL" id="CP017707">
    <property type="protein sequence ID" value="AOZ51645.1"/>
    <property type="molecule type" value="Genomic_DNA"/>
</dbReference>
<dbReference type="InterPro" id="IPR002637">
    <property type="entry name" value="RdgB/HAM1"/>
</dbReference>
<evidence type="ECO:0000256" key="11">
    <source>
        <dbReference type="RuleBase" id="RU003781"/>
    </source>
</evidence>
<dbReference type="STRING" id="1108595.BKX93_17675"/>
<evidence type="ECO:0000256" key="9">
    <source>
        <dbReference type="ARBA" id="ARBA00052017"/>
    </source>
</evidence>
<evidence type="ECO:0000256" key="10">
    <source>
        <dbReference type="HAMAP-Rule" id="MF_01405"/>
    </source>
</evidence>
<reference evidence="12 13" key="1">
    <citation type="submission" date="2016-10" db="EMBL/GenBank/DDBJ databases">
        <title>Chromobacterium muskegensis sp. nov., an insecticidal bacterium isolated from Sphagnum bogs.</title>
        <authorList>
            <person name="Sparks M.E."/>
            <person name="Blackburn M.B."/>
            <person name="Gundersen-Rindal D.E."/>
            <person name="Mitchell A."/>
            <person name="Farrar R."/>
            <person name="Kuhar D."/>
        </authorList>
    </citation>
    <scope>NUCLEOTIDE SEQUENCE [LARGE SCALE GENOMIC DNA]</scope>
    <source>
        <strain evidence="12 13">21-1</strain>
    </source>
</reference>
<dbReference type="GO" id="GO:0009117">
    <property type="term" value="P:nucleotide metabolic process"/>
    <property type="evidence" value="ECO:0007669"/>
    <property type="project" value="UniProtKB-KW"/>
</dbReference>
<name>A0A1D9LK54_9NEIS</name>
<dbReference type="InterPro" id="IPR029001">
    <property type="entry name" value="ITPase-like_fam"/>
</dbReference>
<dbReference type="PANTHER" id="PTHR11067">
    <property type="entry name" value="INOSINE TRIPHOSPHATE PYROPHOSPHATASE/HAM1 PROTEIN"/>
    <property type="match status" value="1"/>
</dbReference>
<dbReference type="Gene3D" id="3.90.950.10">
    <property type="match status" value="1"/>
</dbReference>
<dbReference type="FunFam" id="3.90.950.10:FF:000001">
    <property type="entry name" value="dITP/XTP pyrophosphatase"/>
    <property type="match status" value="1"/>
</dbReference>
<feature type="active site" description="Proton acceptor" evidence="10">
    <location>
        <position position="70"/>
    </location>
</feature>
<dbReference type="KEGG" id="cvc:BKX93_17675"/>
<feature type="binding site" evidence="10">
    <location>
        <begin position="153"/>
        <end position="156"/>
    </location>
    <ligand>
        <name>substrate</name>
    </ligand>
</feature>
<dbReference type="SUPFAM" id="SSF52972">
    <property type="entry name" value="ITPase-like"/>
    <property type="match status" value="1"/>
</dbReference>
<dbReference type="HAMAP" id="MF_01405">
    <property type="entry name" value="Non_canon_purine_NTPase"/>
    <property type="match status" value="1"/>
</dbReference>
<dbReference type="GO" id="GO:0017111">
    <property type="term" value="F:ribonucleoside triphosphate phosphatase activity"/>
    <property type="evidence" value="ECO:0007669"/>
    <property type="project" value="InterPro"/>
</dbReference>
<evidence type="ECO:0000256" key="2">
    <source>
        <dbReference type="ARBA" id="ARBA00011738"/>
    </source>
</evidence>
<dbReference type="GO" id="GO:0036222">
    <property type="term" value="F:XTP diphosphatase activity"/>
    <property type="evidence" value="ECO:0007669"/>
    <property type="project" value="UniProtKB-UniRule"/>
</dbReference>
<evidence type="ECO:0000256" key="8">
    <source>
        <dbReference type="ARBA" id="ARBA00051875"/>
    </source>
</evidence>
<keyword evidence="6 10" id="KW-0460">Magnesium</keyword>
<protein>
    <recommendedName>
        <fullName evidence="10">dITP/XTP pyrophosphatase</fullName>
        <ecNumber evidence="10">3.6.1.66</ecNumber>
    </recommendedName>
    <alternativeName>
        <fullName evidence="10">Non-canonical purine NTP pyrophosphatase</fullName>
    </alternativeName>
    <alternativeName>
        <fullName evidence="10">Non-standard purine NTP pyrophosphatase</fullName>
    </alternativeName>
    <alternativeName>
        <fullName evidence="10">Nucleoside-triphosphate diphosphatase</fullName>
    </alternativeName>
    <alternativeName>
        <fullName evidence="10">Nucleoside-triphosphate pyrophosphatase</fullName>
        <shortName evidence="10">NTPase</shortName>
    </alternativeName>
</protein>
<evidence type="ECO:0000256" key="7">
    <source>
        <dbReference type="ARBA" id="ARBA00023080"/>
    </source>
</evidence>
<evidence type="ECO:0000256" key="4">
    <source>
        <dbReference type="ARBA" id="ARBA00022741"/>
    </source>
</evidence>
<evidence type="ECO:0000313" key="12">
    <source>
        <dbReference type="EMBL" id="AOZ51645.1"/>
    </source>
</evidence>
<dbReference type="GeneID" id="68843034"/>
<dbReference type="CDD" id="cd00515">
    <property type="entry name" value="HAM1"/>
    <property type="match status" value="1"/>
</dbReference>
<dbReference type="NCBIfam" id="TIGR00042">
    <property type="entry name" value="RdgB/HAM1 family non-canonical purine NTP pyrophosphatase"/>
    <property type="match status" value="1"/>
</dbReference>
<gene>
    <name evidence="12" type="ORF">BKX93_17675</name>
</gene>
<dbReference type="Pfam" id="PF01725">
    <property type="entry name" value="Ham1p_like"/>
    <property type="match status" value="1"/>
</dbReference>
<dbReference type="InterPro" id="IPR020922">
    <property type="entry name" value="dITP/XTP_pyrophosphatase"/>
</dbReference>
<dbReference type="GO" id="GO:0005829">
    <property type="term" value="C:cytosol"/>
    <property type="evidence" value="ECO:0007669"/>
    <property type="project" value="TreeGrafter"/>
</dbReference>
<comment type="subunit">
    <text evidence="2 10">Homodimer.</text>
</comment>
<dbReference type="Proteomes" id="UP000178776">
    <property type="component" value="Chromosome"/>
</dbReference>
<keyword evidence="7 10" id="KW-0546">Nucleotide metabolism</keyword>
<dbReference type="GO" id="GO:0009146">
    <property type="term" value="P:purine nucleoside triphosphate catabolic process"/>
    <property type="evidence" value="ECO:0007669"/>
    <property type="project" value="UniProtKB-UniRule"/>
</dbReference>
<comment type="caution">
    <text evidence="10">Lacks conserved residue(s) required for the propagation of feature annotation.</text>
</comment>
<keyword evidence="4 10" id="KW-0547">Nucleotide-binding</keyword>
<dbReference type="GO" id="GO:0000166">
    <property type="term" value="F:nucleotide binding"/>
    <property type="evidence" value="ECO:0007669"/>
    <property type="project" value="UniProtKB-KW"/>
</dbReference>
<comment type="cofactor">
    <cofactor evidence="10">
        <name>Mg(2+)</name>
        <dbReference type="ChEBI" id="CHEBI:18420"/>
    </cofactor>
    <text evidence="10">Binds 1 Mg(2+) ion per subunit.</text>
</comment>
<comment type="similarity">
    <text evidence="1 10 11">Belongs to the HAM1 NTPase family.</text>
</comment>
<feature type="binding site" evidence="10">
    <location>
        <position position="71"/>
    </location>
    <ligand>
        <name>substrate</name>
    </ligand>
</feature>
<dbReference type="AlphaFoldDB" id="A0A1D9LK54"/>